<dbReference type="Proteomes" id="UP000267077">
    <property type="component" value="Unassembled WGS sequence"/>
</dbReference>
<gene>
    <name evidence="2" type="ORF">EKH79_12100</name>
</gene>
<comment type="caution">
    <text evidence="2">The sequence shown here is derived from an EMBL/GenBank/DDBJ whole genome shotgun (WGS) entry which is preliminary data.</text>
</comment>
<keyword evidence="3" id="KW-1185">Reference proteome</keyword>
<dbReference type="EMBL" id="RYZR01000006">
    <property type="protein sequence ID" value="RUL63147.1"/>
    <property type="molecule type" value="Genomic_DNA"/>
</dbReference>
<sequence>MSRNPLYDLVHQGESAKDGYDSWNRGTWKDDSGHAHMNAQGNDPGISSLTVGEIQALQSLKADDPKRLFAVGYYQATPDVVNEAVNNLGIDPNEKFSQAVQDKIFSEYLITGKRPQIKGYITGAQGSTLEKAQTALAKEWASFGDPGNVGQSHYPPPNHSSITLAQQEEALNQMRASYQANIKSGLAPEDAWKAVAAVDPNAIEQSVAHHERRTRRVGDAYAEGVLQHDNRAEVVGELRPLTKSDRLLREGQHGDTVSVVQQELHDLGYKDTEGNPLAVDRDFGPSTTAAIKSFQHDHGLRVDGVVGKETASALSSETSLLEKSQVPNAVNAPDAWSITKESSLHDMFEAICSAAGKGDIAGMNAVGQAYAQSPEGQASLLMGAQANQMQTQMEAFAQMQMQMQMQAQPQVQHGPVR</sequence>
<accession>A0A432LSM0</accession>
<feature type="domain" description="Peptidoglycan binding-like" evidence="1">
    <location>
        <begin position="254"/>
        <end position="314"/>
    </location>
</feature>
<dbReference type="OrthoDB" id="6019510at2"/>
<dbReference type="InterPro" id="IPR002477">
    <property type="entry name" value="Peptidoglycan-bd-like"/>
</dbReference>
<dbReference type="Pfam" id="PF01471">
    <property type="entry name" value="PG_binding_1"/>
    <property type="match status" value="1"/>
</dbReference>
<name>A0A432LSM0_9GAMM</name>
<reference evidence="2 3" key="1">
    <citation type="submission" date="2018-12" db="EMBL/GenBank/DDBJ databases">
        <title>Dyella dinghuensis sp. nov. DHOA06 and Dyella choica sp. nov. 4M-K27, isolated from forest soil.</title>
        <authorList>
            <person name="Qiu L.-H."/>
            <person name="Gao Z.-H."/>
        </authorList>
    </citation>
    <scope>NUCLEOTIDE SEQUENCE [LARGE SCALE GENOMIC DNA]</scope>
    <source>
        <strain evidence="2 3">DHOA06</strain>
    </source>
</reference>
<dbReference type="SUPFAM" id="SSF47090">
    <property type="entry name" value="PGBD-like"/>
    <property type="match status" value="1"/>
</dbReference>
<dbReference type="InterPro" id="IPR036366">
    <property type="entry name" value="PGBDSf"/>
</dbReference>
<organism evidence="2 3">
    <name type="scientific">Dyella dinghuensis</name>
    <dbReference type="NCBI Taxonomy" id="1920169"/>
    <lineage>
        <taxon>Bacteria</taxon>
        <taxon>Pseudomonadati</taxon>
        <taxon>Pseudomonadota</taxon>
        <taxon>Gammaproteobacteria</taxon>
        <taxon>Lysobacterales</taxon>
        <taxon>Rhodanobacteraceae</taxon>
        <taxon>Dyella</taxon>
    </lineage>
</organism>
<evidence type="ECO:0000313" key="2">
    <source>
        <dbReference type="EMBL" id="RUL63147.1"/>
    </source>
</evidence>
<dbReference type="Gene3D" id="1.10.101.10">
    <property type="entry name" value="PGBD-like superfamily/PGBD"/>
    <property type="match status" value="1"/>
</dbReference>
<protein>
    <submittedName>
        <fullName evidence="2">Peptidoglycan-binding protein</fullName>
    </submittedName>
</protein>
<dbReference type="InterPro" id="IPR036365">
    <property type="entry name" value="PGBD-like_sf"/>
</dbReference>
<dbReference type="RefSeq" id="WP_126674084.1">
    <property type="nucleotide sequence ID" value="NZ_RYZR01000006.1"/>
</dbReference>
<evidence type="ECO:0000259" key="1">
    <source>
        <dbReference type="Pfam" id="PF01471"/>
    </source>
</evidence>
<proteinExistence type="predicted"/>
<dbReference type="AlphaFoldDB" id="A0A432LSM0"/>
<dbReference type="Gene3D" id="1.10.530.10">
    <property type="match status" value="1"/>
</dbReference>
<evidence type="ECO:0000313" key="3">
    <source>
        <dbReference type="Proteomes" id="UP000267077"/>
    </source>
</evidence>